<evidence type="ECO:0000313" key="3">
    <source>
        <dbReference type="EMBL" id="KAK2577808.1"/>
    </source>
</evidence>
<dbReference type="InterPro" id="IPR054722">
    <property type="entry name" value="PolX-like_BBD"/>
</dbReference>
<keyword evidence="4" id="KW-1185">Reference proteome</keyword>
<name>A0AAD9REG6_9HYME</name>
<reference evidence="3" key="1">
    <citation type="submission" date="2021-08" db="EMBL/GenBank/DDBJ databases">
        <authorList>
            <person name="Misof B."/>
            <person name="Oliver O."/>
            <person name="Podsiadlowski L."/>
            <person name="Donath A."/>
            <person name="Peters R."/>
            <person name="Mayer C."/>
            <person name="Rust J."/>
            <person name="Gunkel S."/>
            <person name="Lesny P."/>
            <person name="Martin S."/>
            <person name="Oeyen J.P."/>
            <person name="Petersen M."/>
            <person name="Panagiotis P."/>
            <person name="Wilbrandt J."/>
            <person name="Tanja T."/>
        </authorList>
    </citation>
    <scope>NUCLEOTIDE SEQUENCE</scope>
    <source>
        <strain evidence="3">GBR_01_08_01A</strain>
        <tissue evidence="3">Thorax + abdomen</tissue>
    </source>
</reference>
<sequence>MPVVLDNHFSHLHVETLNLAKENGIIMLSFPPHCSHKLQPLDVSVFGPFKKYCASAQDTWLRNNPGKTITIYDTPKIVADSLPFAQTSMNIMSGFRKTGIFPFNANIFSADEFSSKFSTEDPEKKYWCLDSATVKAKGNVRITTRMNNEIKDIELEEALYVPELRSNLMSVAKITDKGNSVIFKNKEAIIVGPDGRIKLMGKRLGNLYYICETPQVTAKNILSEGARKSPIELWHERLGHLNIRDLIDVVKNERAIGIKLYR</sequence>
<proteinExistence type="predicted"/>
<reference evidence="3" key="2">
    <citation type="journal article" date="2023" name="Commun. Biol.">
        <title>Intrasexual cuticular hydrocarbon dimorphism in a wasp sheds light on hydrocarbon biosynthesis genes in Hymenoptera.</title>
        <authorList>
            <person name="Moris V.C."/>
            <person name="Podsiadlowski L."/>
            <person name="Martin S."/>
            <person name="Oeyen J.P."/>
            <person name="Donath A."/>
            <person name="Petersen M."/>
            <person name="Wilbrandt J."/>
            <person name="Misof B."/>
            <person name="Liedtke D."/>
            <person name="Thamm M."/>
            <person name="Scheiner R."/>
            <person name="Schmitt T."/>
            <person name="Niehuis O."/>
        </authorList>
    </citation>
    <scope>NUCLEOTIDE SEQUENCE</scope>
    <source>
        <strain evidence="3">GBR_01_08_01A</strain>
    </source>
</reference>
<dbReference type="Proteomes" id="UP001258017">
    <property type="component" value="Unassembled WGS sequence"/>
</dbReference>
<dbReference type="Pfam" id="PF22936">
    <property type="entry name" value="Pol_BBD"/>
    <property type="match status" value="1"/>
</dbReference>
<evidence type="ECO:0000259" key="1">
    <source>
        <dbReference type="Pfam" id="PF03184"/>
    </source>
</evidence>
<feature type="domain" description="Retrovirus-related Pol polyprotein from transposon TNT 1-94-like beta-barrel" evidence="2">
    <location>
        <begin position="118"/>
        <end position="178"/>
    </location>
</feature>
<dbReference type="Pfam" id="PF03184">
    <property type="entry name" value="DDE_1"/>
    <property type="match status" value="1"/>
</dbReference>
<dbReference type="GO" id="GO:0003676">
    <property type="term" value="F:nucleic acid binding"/>
    <property type="evidence" value="ECO:0007669"/>
    <property type="project" value="InterPro"/>
</dbReference>
<evidence type="ECO:0000313" key="4">
    <source>
        <dbReference type="Proteomes" id="UP001258017"/>
    </source>
</evidence>
<feature type="domain" description="DDE-1" evidence="1">
    <location>
        <begin position="4"/>
        <end position="63"/>
    </location>
</feature>
<dbReference type="InterPro" id="IPR004875">
    <property type="entry name" value="DDE_SF_endonuclease_dom"/>
</dbReference>
<comment type="caution">
    <text evidence="3">The sequence shown here is derived from an EMBL/GenBank/DDBJ whole genome shotgun (WGS) entry which is preliminary data.</text>
</comment>
<dbReference type="AlphaFoldDB" id="A0AAD9REG6"/>
<evidence type="ECO:0000259" key="2">
    <source>
        <dbReference type="Pfam" id="PF22936"/>
    </source>
</evidence>
<organism evidence="3 4">
    <name type="scientific">Odynerus spinipes</name>
    <dbReference type="NCBI Taxonomy" id="1348599"/>
    <lineage>
        <taxon>Eukaryota</taxon>
        <taxon>Metazoa</taxon>
        <taxon>Ecdysozoa</taxon>
        <taxon>Arthropoda</taxon>
        <taxon>Hexapoda</taxon>
        <taxon>Insecta</taxon>
        <taxon>Pterygota</taxon>
        <taxon>Neoptera</taxon>
        <taxon>Endopterygota</taxon>
        <taxon>Hymenoptera</taxon>
        <taxon>Apocrita</taxon>
        <taxon>Aculeata</taxon>
        <taxon>Vespoidea</taxon>
        <taxon>Vespidae</taxon>
        <taxon>Eumeninae</taxon>
        <taxon>Odynerus</taxon>
    </lineage>
</organism>
<accession>A0AAD9REG6</accession>
<protein>
    <recommendedName>
        <fullName evidence="5">DDE-1 domain-containing protein</fullName>
    </recommendedName>
</protein>
<dbReference type="EMBL" id="JAIFRP010001125">
    <property type="protein sequence ID" value="KAK2577808.1"/>
    <property type="molecule type" value="Genomic_DNA"/>
</dbReference>
<evidence type="ECO:0008006" key="5">
    <source>
        <dbReference type="Google" id="ProtNLM"/>
    </source>
</evidence>
<gene>
    <name evidence="3" type="ORF">KPH14_012677</name>
</gene>